<evidence type="ECO:0000256" key="1">
    <source>
        <dbReference type="ARBA" id="ARBA00023015"/>
    </source>
</evidence>
<gene>
    <name evidence="6" type="ORF">BKE38_25495</name>
</gene>
<dbReference type="SUPFAM" id="SSF48498">
    <property type="entry name" value="Tetracyclin repressor-like, C-terminal domain"/>
    <property type="match status" value="1"/>
</dbReference>
<keyword evidence="2 4" id="KW-0238">DNA-binding</keyword>
<accession>A0A1V2GV33</accession>
<dbReference type="Pfam" id="PF00440">
    <property type="entry name" value="TetR_N"/>
    <property type="match status" value="1"/>
</dbReference>
<dbReference type="EMBL" id="MLCO01000321">
    <property type="protein sequence ID" value="ONG46303.1"/>
    <property type="molecule type" value="Genomic_DNA"/>
</dbReference>
<keyword evidence="1" id="KW-0805">Transcription regulation</keyword>
<dbReference type="PANTHER" id="PTHR47506">
    <property type="entry name" value="TRANSCRIPTIONAL REGULATORY PROTEIN"/>
    <property type="match status" value="1"/>
</dbReference>
<proteinExistence type="predicted"/>
<dbReference type="InterPro" id="IPR009057">
    <property type="entry name" value="Homeodomain-like_sf"/>
</dbReference>
<protein>
    <submittedName>
        <fullName evidence="6">TetR family transcriptional regulator</fullName>
    </submittedName>
</protein>
<dbReference type="PROSITE" id="PS50977">
    <property type="entry name" value="HTH_TETR_2"/>
    <property type="match status" value="1"/>
</dbReference>
<dbReference type="InterPro" id="IPR001647">
    <property type="entry name" value="HTH_TetR"/>
</dbReference>
<feature type="domain" description="HTH tetR-type" evidence="5">
    <location>
        <begin position="1"/>
        <end position="55"/>
    </location>
</feature>
<dbReference type="SUPFAM" id="SSF46689">
    <property type="entry name" value="Homeodomain-like"/>
    <property type="match status" value="1"/>
</dbReference>
<evidence type="ECO:0000256" key="2">
    <source>
        <dbReference type="ARBA" id="ARBA00023125"/>
    </source>
</evidence>
<dbReference type="Gene3D" id="1.10.357.10">
    <property type="entry name" value="Tetracycline Repressor, domain 2"/>
    <property type="match status" value="1"/>
</dbReference>
<evidence type="ECO:0000313" key="6">
    <source>
        <dbReference type="EMBL" id="ONG46303.1"/>
    </source>
</evidence>
<keyword evidence="3" id="KW-0804">Transcription</keyword>
<comment type="caution">
    <text evidence="6">The sequence shown here is derived from an EMBL/GenBank/DDBJ whole genome shotgun (WGS) entry which is preliminary data.</text>
</comment>
<evidence type="ECO:0000256" key="3">
    <source>
        <dbReference type="ARBA" id="ARBA00023163"/>
    </source>
</evidence>
<name>A0A1V2GV33_9PROT</name>
<dbReference type="AlphaFoldDB" id="A0A1V2GV33"/>
<sequence>MRDAAKELFYRQGIRATGVEEVCRVAGTTKMSLYRAFPSKDALVEAILMEDCEAEACWYANALHPSVPPRERPMAYLTAAAAELRAPGFRGCPTGLAIVEFPDPEHPARKVADARKHQIRDLLRRICAEAGGPEALGDGLLLLMEGAFAAVPYLGGEATAAALEGAGRTLIEAAIPQAA</sequence>
<reference evidence="6 7" key="1">
    <citation type="submission" date="2016-10" db="EMBL/GenBank/DDBJ databases">
        <title>Draft Genome sequence of Roseomonas sp. strain M3.</title>
        <authorList>
            <person name="Subhash Y."/>
            <person name="Lee S."/>
        </authorList>
    </citation>
    <scope>NUCLEOTIDE SEQUENCE [LARGE SCALE GENOMIC DNA]</scope>
    <source>
        <strain evidence="6 7">M3</strain>
    </source>
</reference>
<evidence type="ECO:0000256" key="4">
    <source>
        <dbReference type="PROSITE-ProRule" id="PRU00335"/>
    </source>
</evidence>
<organism evidence="6 7">
    <name type="scientific">Teichococcus deserti</name>
    <dbReference type="NCBI Taxonomy" id="1817963"/>
    <lineage>
        <taxon>Bacteria</taxon>
        <taxon>Pseudomonadati</taxon>
        <taxon>Pseudomonadota</taxon>
        <taxon>Alphaproteobacteria</taxon>
        <taxon>Acetobacterales</taxon>
        <taxon>Roseomonadaceae</taxon>
        <taxon>Roseomonas</taxon>
    </lineage>
</organism>
<dbReference type="PANTHER" id="PTHR47506:SF1">
    <property type="entry name" value="HTH-TYPE TRANSCRIPTIONAL REGULATOR YJDC"/>
    <property type="match status" value="1"/>
</dbReference>
<dbReference type="InterPro" id="IPR036271">
    <property type="entry name" value="Tet_transcr_reg_TetR-rel_C_sf"/>
</dbReference>
<dbReference type="GO" id="GO:0003677">
    <property type="term" value="F:DNA binding"/>
    <property type="evidence" value="ECO:0007669"/>
    <property type="project" value="UniProtKB-UniRule"/>
</dbReference>
<keyword evidence="7" id="KW-1185">Reference proteome</keyword>
<evidence type="ECO:0000259" key="5">
    <source>
        <dbReference type="PROSITE" id="PS50977"/>
    </source>
</evidence>
<dbReference type="Proteomes" id="UP000188879">
    <property type="component" value="Unassembled WGS sequence"/>
</dbReference>
<evidence type="ECO:0000313" key="7">
    <source>
        <dbReference type="Proteomes" id="UP000188879"/>
    </source>
</evidence>
<dbReference type="PRINTS" id="PR00455">
    <property type="entry name" value="HTHTETR"/>
</dbReference>
<feature type="DNA-binding region" description="H-T-H motif" evidence="4">
    <location>
        <begin position="18"/>
        <end position="37"/>
    </location>
</feature>